<reference evidence="3" key="1">
    <citation type="submission" date="2014-09" db="EMBL/GenBank/DDBJ databases">
        <authorList>
            <person name="Sharma Rahul"/>
            <person name="Thines Marco"/>
        </authorList>
    </citation>
    <scope>NUCLEOTIDE SEQUENCE [LARGE SCALE GENOMIC DNA]</scope>
</reference>
<feature type="region of interest" description="Disordered" evidence="1">
    <location>
        <begin position="997"/>
        <end position="1023"/>
    </location>
</feature>
<accession>A0A0P1AMQ0</accession>
<proteinExistence type="predicted"/>
<dbReference type="RefSeq" id="XP_024579032.1">
    <property type="nucleotide sequence ID" value="XM_024728567.1"/>
</dbReference>
<dbReference type="OrthoDB" id="78192at2759"/>
<evidence type="ECO:0000313" key="3">
    <source>
        <dbReference type="Proteomes" id="UP000054928"/>
    </source>
</evidence>
<feature type="region of interest" description="Disordered" evidence="1">
    <location>
        <begin position="109"/>
        <end position="130"/>
    </location>
</feature>
<sequence length="1023" mass="115401">MTKDDDDEALRRRGRTRPRPHSSTSNAYKQNSLESTNRPLPRPSKMKMASLMAVVDDESKSTRVKLDDQHSEGWTIHNAPISISSLTSNTESPATSLFQKEMPTIIPTFSREGTHTNGERKRVTSGDAGPAVTRSMLDVYFPSCRNETNGSSGNRSLKRKRRSGRRDEVVADVDLLRFGIDSTKLVPQGLVDRVDVYMSRAVLVKVVGNHVNYWCSCSGFSSRFLQELITLLAAYYPCSYPTLLDEVLAGFLFRRPEFMDALLPAMIDKMTKASESVTTTKYPVADALARKCSSTSVRTKLQVVRHDLACRTLLRCLVERNGEMFSLSPWLAACAVESSDSVLQVLWRALLSFIDTKFDWQINDPNQQIMELLAEEGKLRVSRITCAFVKVIISDDALRNKLVNSQSKLISDCLERAFKYASTTWSSSLLAEWLERRRKQQSTNLVAEDLKNLVTFLARFTSKLSVKNPEWFVKHVLNFILSSYCHEAEQTIVLRVILYDHMSIVFGGVCAQMSTYNSLIDASNLTSTRALDNFDFVEGQSTIDTQRQFELLIGGLRAANDCTSALFVDIWIESWSGDRINIPWSCMFALVSLIVQETVDDQSELGQKIQSLTIHVCRSCFRQIKNHVANHKSRSEIAIRYSEALNLLIPSSCPAARSLLHEVLEALVDSGLEDSAIIFGKVVVSHLDNCEDADVGSIVKRCAVQKSFVENDRTLANASASTTIILTTIQTLASAKTSAGDLTRRVLSTGPVLRLLVRLLNFGRRRRRQEMILDVMNVVLSLNSSTRLSRNWLRQHVVHELVHCAYTGPPSSARRVFALLQNMHRFGDSIQALLWAVLEQCTKLDFRRKVMECIVQSSFLPNCYHERADTFAELIKTMMDNLHATLMCKVLNFVEQKLTSCYDGKTRINLFLLLLLQKLVACEIQCDVFLPVVQLAICPLAPSDQDRLCLIRLQMLKAFCNRLIATSHRPDMSTASSRNRCDDLSCVYTIGSEHFNLHTPTQKPEHYRRKGQGSKDTEEDRMK</sequence>
<evidence type="ECO:0000313" key="2">
    <source>
        <dbReference type="EMBL" id="CEG42663.1"/>
    </source>
</evidence>
<dbReference type="Proteomes" id="UP000054928">
    <property type="component" value="Unassembled WGS sequence"/>
</dbReference>
<organism evidence="2 3">
    <name type="scientific">Plasmopara halstedii</name>
    <name type="common">Downy mildew of sunflower</name>
    <dbReference type="NCBI Taxonomy" id="4781"/>
    <lineage>
        <taxon>Eukaryota</taxon>
        <taxon>Sar</taxon>
        <taxon>Stramenopiles</taxon>
        <taxon>Oomycota</taxon>
        <taxon>Peronosporomycetes</taxon>
        <taxon>Peronosporales</taxon>
        <taxon>Peronosporaceae</taxon>
        <taxon>Plasmopara</taxon>
    </lineage>
</organism>
<dbReference type="AlphaFoldDB" id="A0A0P1AMQ0"/>
<keyword evidence="3" id="KW-1185">Reference proteome</keyword>
<protein>
    <submittedName>
        <fullName evidence="2">Uncharacterized protein</fullName>
    </submittedName>
</protein>
<name>A0A0P1AMQ0_PLAHL</name>
<feature type="region of interest" description="Disordered" evidence="1">
    <location>
        <begin position="1"/>
        <end position="44"/>
    </location>
</feature>
<feature type="compositionally biased region" description="Polar residues" evidence="1">
    <location>
        <begin position="21"/>
        <end position="38"/>
    </location>
</feature>
<dbReference type="GeneID" id="36407974"/>
<feature type="compositionally biased region" description="Basic and acidic residues" evidence="1">
    <location>
        <begin position="1013"/>
        <end position="1023"/>
    </location>
</feature>
<evidence type="ECO:0000256" key="1">
    <source>
        <dbReference type="SAM" id="MobiDB-lite"/>
    </source>
</evidence>
<dbReference type="EMBL" id="CCYD01000645">
    <property type="protein sequence ID" value="CEG42663.1"/>
    <property type="molecule type" value="Genomic_DNA"/>
</dbReference>
<dbReference type="OMA" id="MILDVMN"/>
<feature type="compositionally biased region" description="Basic and acidic residues" evidence="1">
    <location>
        <begin position="112"/>
        <end position="124"/>
    </location>
</feature>